<reference evidence="1 2" key="1">
    <citation type="submission" date="2020-02" db="EMBL/GenBank/DDBJ databases">
        <authorList>
            <person name="Ma Q."/>
            <person name="Huang Y."/>
            <person name="Song X."/>
            <person name="Pei D."/>
        </authorList>
    </citation>
    <scope>NUCLEOTIDE SEQUENCE [LARGE SCALE GENOMIC DNA]</scope>
    <source>
        <strain evidence="1">Sxm20200214</strain>
        <tissue evidence="1">Leaf</tissue>
    </source>
</reference>
<evidence type="ECO:0000313" key="1">
    <source>
        <dbReference type="EMBL" id="KAG2270102.1"/>
    </source>
</evidence>
<proteinExistence type="predicted"/>
<keyword evidence="2" id="KW-1185">Reference proteome</keyword>
<sequence>MEVVPGYSRRLDNSVNAIQSSANRENLPVLYPGPGDLLDTTCTTWFKFLSDLSVVIPLILAEGWVHEWPTYRVIPDHFKERWFLQLARKKRWERMRNLTVWTQFNFVAITLFRCQMRELKRTWEHGGDKPSWMLTRFWRDLVDMFEEFGPDNFGF</sequence>
<accession>A0A8X7QIT6</accession>
<dbReference type="Proteomes" id="UP000886595">
    <property type="component" value="Unassembled WGS sequence"/>
</dbReference>
<dbReference type="OrthoDB" id="1133936at2759"/>
<dbReference type="AlphaFoldDB" id="A0A8X7QIT6"/>
<evidence type="ECO:0000313" key="2">
    <source>
        <dbReference type="Proteomes" id="UP000886595"/>
    </source>
</evidence>
<protein>
    <submittedName>
        <fullName evidence="1">Uncharacterized protein</fullName>
    </submittedName>
</protein>
<gene>
    <name evidence="1" type="ORF">Bca52824_064657</name>
</gene>
<organism evidence="1 2">
    <name type="scientific">Brassica carinata</name>
    <name type="common">Ethiopian mustard</name>
    <name type="synonym">Abyssinian cabbage</name>
    <dbReference type="NCBI Taxonomy" id="52824"/>
    <lineage>
        <taxon>Eukaryota</taxon>
        <taxon>Viridiplantae</taxon>
        <taxon>Streptophyta</taxon>
        <taxon>Embryophyta</taxon>
        <taxon>Tracheophyta</taxon>
        <taxon>Spermatophyta</taxon>
        <taxon>Magnoliopsida</taxon>
        <taxon>eudicotyledons</taxon>
        <taxon>Gunneridae</taxon>
        <taxon>Pentapetalae</taxon>
        <taxon>rosids</taxon>
        <taxon>malvids</taxon>
        <taxon>Brassicales</taxon>
        <taxon>Brassicaceae</taxon>
        <taxon>Brassiceae</taxon>
        <taxon>Brassica</taxon>
    </lineage>
</organism>
<dbReference type="EMBL" id="JAAMPC010000013">
    <property type="protein sequence ID" value="KAG2270102.1"/>
    <property type="molecule type" value="Genomic_DNA"/>
</dbReference>
<comment type="caution">
    <text evidence="1">The sequence shown here is derived from an EMBL/GenBank/DDBJ whole genome shotgun (WGS) entry which is preliminary data.</text>
</comment>
<name>A0A8X7QIT6_BRACI</name>